<dbReference type="Gene3D" id="3.10.20.30">
    <property type="match status" value="1"/>
</dbReference>
<keyword evidence="2" id="KW-1185">Reference proteome</keyword>
<protein>
    <submittedName>
        <fullName evidence="1">Molybdopterin synthase subunit MoaD</fullName>
    </submittedName>
</protein>
<organism evidence="1 2">
    <name type="scientific">Belliella pelovolcani</name>
    <dbReference type="NCBI Taxonomy" id="529505"/>
    <lineage>
        <taxon>Bacteria</taxon>
        <taxon>Pseudomonadati</taxon>
        <taxon>Bacteroidota</taxon>
        <taxon>Cytophagia</taxon>
        <taxon>Cytophagales</taxon>
        <taxon>Cyclobacteriaceae</taxon>
        <taxon>Belliella</taxon>
    </lineage>
</organism>
<dbReference type="InterPro" id="IPR012675">
    <property type="entry name" value="Beta-grasp_dom_sf"/>
</dbReference>
<dbReference type="OrthoDB" id="598356at2"/>
<evidence type="ECO:0000313" key="2">
    <source>
        <dbReference type="Proteomes" id="UP000186026"/>
    </source>
</evidence>
<accession>A0A1N7L6B3</accession>
<dbReference type="InterPro" id="IPR003749">
    <property type="entry name" value="ThiS/MoaD-like"/>
</dbReference>
<dbReference type="AlphaFoldDB" id="A0A1N7L6B3"/>
<sequence length="75" mass="8148">MKLLAFGKIAEIIGKQEIEIENFPNTDILVGYLQQQYPALKDLKFSIAIDKKQVNGNVSITTGAEVALLPPFSGG</sequence>
<dbReference type="CDD" id="cd00754">
    <property type="entry name" value="Ubl_MoaD"/>
    <property type="match status" value="1"/>
</dbReference>
<evidence type="ECO:0000313" key="1">
    <source>
        <dbReference type="EMBL" id="SIS69354.1"/>
    </source>
</evidence>
<reference evidence="2" key="1">
    <citation type="submission" date="2017-01" db="EMBL/GenBank/DDBJ databases">
        <authorList>
            <person name="Varghese N."/>
            <person name="Submissions S."/>
        </authorList>
    </citation>
    <scope>NUCLEOTIDE SEQUENCE [LARGE SCALE GENOMIC DNA]</scope>
    <source>
        <strain evidence="2">DSM 46698</strain>
    </source>
</reference>
<dbReference type="Pfam" id="PF02597">
    <property type="entry name" value="ThiS"/>
    <property type="match status" value="1"/>
</dbReference>
<dbReference type="EMBL" id="FTOP01000003">
    <property type="protein sequence ID" value="SIS69354.1"/>
    <property type="molecule type" value="Genomic_DNA"/>
</dbReference>
<name>A0A1N7L6B3_9BACT</name>
<proteinExistence type="predicted"/>
<dbReference type="Proteomes" id="UP000186026">
    <property type="component" value="Unassembled WGS sequence"/>
</dbReference>
<dbReference type="SUPFAM" id="SSF54285">
    <property type="entry name" value="MoaD/ThiS"/>
    <property type="match status" value="1"/>
</dbReference>
<dbReference type="InterPro" id="IPR016155">
    <property type="entry name" value="Mopterin_synth/thiamin_S_b"/>
</dbReference>
<dbReference type="STRING" id="529505.SAMN05421761_10376"/>
<gene>
    <name evidence="1" type="ORF">SAMN05421761_10376</name>
</gene>
<dbReference type="RefSeq" id="WP_009034400.1">
    <property type="nucleotide sequence ID" value="NZ_FTOP01000003.1"/>
</dbReference>